<comment type="function">
    <text evidence="8 9">Probably involved in the RNA silencing pathway and required for the generation of small interfering RNAs (siRNAs).</text>
</comment>
<evidence type="ECO:0000256" key="6">
    <source>
        <dbReference type="ARBA" id="ARBA00023158"/>
    </source>
</evidence>
<protein>
    <recommendedName>
        <fullName evidence="9">RNA-dependent RNA polymerase</fullName>
        <ecNumber evidence="9">2.7.7.48</ecNumber>
    </recommendedName>
</protein>
<keyword evidence="2 9" id="KW-0696">RNA-directed RNA polymerase</keyword>
<evidence type="ECO:0000259" key="11">
    <source>
        <dbReference type="Pfam" id="PF05183"/>
    </source>
</evidence>
<dbReference type="InterPro" id="IPR058697">
    <property type="entry name" value="RDRP3-5_N"/>
</dbReference>
<evidence type="ECO:0000256" key="10">
    <source>
        <dbReference type="SAM" id="MobiDB-lite"/>
    </source>
</evidence>
<dbReference type="GO" id="GO:0003723">
    <property type="term" value="F:RNA binding"/>
    <property type="evidence" value="ECO:0007669"/>
    <property type="project" value="UniProtKB-KW"/>
</dbReference>
<feature type="domain" description="RDRP3-5 N-terminal" evidence="12">
    <location>
        <begin position="7"/>
        <end position="74"/>
    </location>
</feature>
<dbReference type="PANTHER" id="PTHR23079">
    <property type="entry name" value="RNA-DEPENDENT RNA POLYMERASE"/>
    <property type="match status" value="1"/>
</dbReference>
<evidence type="ECO:0000256" key="5">
    <source>
        <dbReference type="ARBA" id="ARBA00022884"/>
    </source>
</evidence>
<dbReference type="InterPro" id="IPR058752">
    <property type="entry name" value="RDRP_C_head"/>
</dbReference>
<comment type="catalytic activity">
    <reaction evidence="7 9">
        <text>RNA(n) + a ribonucleoside 5'-triphosphate = RNA(n+1) + diphosphate</text>
        <dbReference type="Rhea" id="RHEA:21248"/>
        <dbReference type="Rhea" id="RHEA-COMP:14527"/>
        <dbReference type="Rhea" id="RHEA-COMP:17342"/>
        <dbReference type="ChEBI" id="CHEBI:33019"/>
        <dbReference type="ChEBI" id="CHEBI:61557"/>
        <dbReference type="ChEBI" id="CHEBI:140395"/>
        <dbReference type="EC" id="2.7.7.48"/>
    </reaction>
</comment>
<dbReference type="InterPro" id="IPR007855">
    <property type="entry name" value="RDRP"/>
</dbReference>
<feature type="compositionally biased region" description="Low complexity" evidence="10">
    <location>
        <begin position="77"/>
        <end position="99"/>
    </location>
</feature>
<keyword evidence="16" id="KW-1185">Reference proteome</keyword>
<reference evidence="15" key="1">
    <citation type="journal article" date="2023" name="Plant J.">
        <title>The genome of the king protea, Protea cynaroides.</title>
        <authorList>
            <person name="Chang J."/>
            <person name="Duong T.A."/>
            <person name="Schoeman C."/>
            <person name="Ma X."/>
            <person name="Roodt D."/>
            <person name="Barker N."/>
            <person name="Li Z."/>
            <person name="Van de Peer Y."/>
            <person name="Mizrachi E."/>
        </authorList>
    </citation>
    <scope>NUCLEOTIDE SEQUENCE</scope>
    <source>
        <tissue evidence="15">Young leaves</tissue>
    </source>
</reference>
<evidence type="ECO:0000256" key="1">
    <source>
        <dbReference type="ARBA" id="ARBA00005762"/>
    </source>
</evidence>
<dbReference type="GO" id="GO:0003968">
    <property type="term" value="F:RNA-directed RNA polymerase activity"/>
    <property type="evidence" value="ECO:0007669"/>
    <property type="project" value="UniProtKB-KW"/>
</dbReference>
<evidence type="ECO:0000313" key="15">
    <source>
        <dbReference type="EMBL" id="KAJ4951634.1"/>
    </source>
</evidence>
<evidence type="ECO:0000259" key="13">
    <source>
        <dbReference type="Pfam" id="PF26252"/>
    </source>
</evidence>
<dbReference type="Pfam" id="PF26249">
    <property type="entry name" value="4HB_RdRP3_N"/>
    <property type="match status" value="1"/>
</dbReference>
<dbReference type="Pfam" id="PF05183">
    <property type="entry name" value="RdRP"/>
    <property type="match status" value="1"/>
</dbReference>
<organism evidence="15 16">
    <name type="scientific">Protea cynaroides</name>
    <dbReference type="NCBI Taxonomy" id="273540"/>
    <lineage>
        <taxon>Eukaryota</taxon>
        <taxon>Viridiplantae</taxon>
        <taxon>Streptophyta</taxon>
        <taxon>Embryophyta</taxon>
        <taxon>Tracheophyta</taxon>
        <taxon>Spermatophyta</taxon>
        <taxon>Magnoliopsida</taxon>
        <taxon>Proteales</taxon>
        <taxon>Proteaceae</taxon>
        <taxon>Protea</taxon>
    </lineage>
</organism>
<dbReference type="Proteomes" id="UP001141806">
    <property type="component" value="Unassembled WGS sequence"/>
</dbReference>
<evidence type="ECO:0000259" key="12">
    <source>
        <dbReference type="Pfam" id="PF26249"/>
    </source>
</evidence>
<dbReference type="Pfam" id="PF26252">
    <property type="entry name" value="RdRP_helical"/>
    <property type="match status" value="1"/>
</dbReference>
<proteinExistence type="inferred from homology"/>
<evidence type="ECO:0000256" key="4">
    <source>
        <dbReference type="ARBA" id="ARBA00022695"/>
    </source>
</evidence>
<keyword evidence="3 9" id="KW-0808">Transferase</keyword>
<dbReference type="InterPro" id="IPR058751">
    <property type="entry name" value="RDRP_helical"/>
</dbReference>
<dbReference type="PANTHER" id="PTHR23079:SF55">
    <property type="entry name" value="RNA-DIRECTED RNA POLYMERASE"/>
    <property type="match status" value="1"/>
</dbReference>
<comment type="similarity">
    <text evidence="1 9">Belongs to the RdRP family.</text>
</comment>
<evidence type="ECO:0000256" key="9">
    <source>
        <dbReference type="RuleBase" id="RU363098"/>
    </source>
</evidence>
<sequence length="992" mass="111963">MVDPAEQIDLPGSVERMLTTICERHSVPSPNIGAKRELASLGEEASLAILNDILGSKQIRSLSGFIFYMAKRARGESVSSPASRPSPSKSGSPFSASSPGDMRPQTSRAVTSLWRASTSGRLPDSYSLALAELEFKKSFLVLSYAGRKRLEDVIKVDDILKFKDSPKARFESDVWQSIGQDCIEEKDRRKNFDLDHEGAFLYRCLVDSEGNCVFKGPYYDKRRTHLQKVLGDDNVLLVKFSEEEANGKSSAISSCTSIYNKIAEEGIWVGRRKYHFFVFKDGGEEKNKDPTSSCIKCYFVCMASNALLDLKKPYPLFGKSIHEARCVFMHVHTVQSLVVYMKRFSLILSKTIKLDVDFASVDVQMIRDEPCLDENGCAVHDEDGKLLLHTDGTGFLSEDLALKCPSTVLRGMCQNHGEIKETLGLTELEQIIKESESHIDEPPLLMQVRLFHNGIAAKGTLLVNKQLPSKTIQIRPSMVKVNKDPELQIPSANSLEIVSTSNRPSKAFLSRSLIAHFNYGGVPKEYFMELLMNALEDARNVHSSKRAALSVALYYGDMDDFLAARMILCGMPLEEPYLQRRLSVLAKEEKKGLKGGRLPIGDCFNVMGTADPTGILKRDEVCVILDNGQISGKVLVYRHPGLHLGDIHILTATYVKELENIVGNSKYAIFFPTKGSRSLADEMAGGDFDGDMFWVSRNPKLLDNFKPSEPWKCTYSAKNTCLRKPTDFTHEQLERELFQQFLSIRFQPSYAAGIASDSWLSFMDRLLVLGDECAEEKECLKKKMLQLIDIYYDALDAPKTRIEVKIPNELKALKFPHFMEKTNSHTSTSILGLIYDKVDLLQNEDFPSSEVWKLPCFDVEVPPTCCLVRWDILYRQYRSDMSNALKDKHNSWSLKKKQSSKCESADEVIDKFKKELYHAPEFGLSKRNEEEIFNDALAIYHLAYDYAKQVNEAGRCSFAWKIAGQALCKLYLKRQKDEPIMCSKSVIREVLN</sequence>
<feature type="domain" description="RDRP core" evidence="11">
    <location>
        <begin position="212"/>
        <end position="838"/>
    </location>
</feature>
<feature type="domain" description="RDRP helical" evidence="13">
    <location>
        <begin position="129"/>
        <end position="190"/>
    </location>
</feature>
<dbReference type="Pfam" id="PF26253">
    <property type="entry name" value="RdRP_head"/>
    <property type="match status" value="1"/>
</dbReference>
<feature type="region of interest" description="Disordered" evidence="10">
    <location>
        <begin position="77"/>
        <end position="110"/>
    </location>
</feature>
<feature type="domain" description="RDRP C-terminal head" evidence="14">
    <location>
        <begin position="869"/>
        <end position="984"/>
    </location>
</feature>
<evidence type="ECO:0000313" key="16">
    <source>
        <dbReference type="Proteomes" id="UP001141806"/>
    </source>
</evidence>
<keyword evidence="4 9" id="KW-0548">Nucleotidyltransferase</keyword>
<evidence type="ECO:0000256" key="2">
    <source>
        <dbReference type="ARBA" id="ARBA00022484"/>
    </source>
</evidence>
<dbReference type="AlphaFoldDB" id="A0A9Q0JSW4"/>
<keyword evidence="6 9" id="KW-0943">RNA-mediated gene silencing</keyword>
<dbReference type="GO" id="GO:0031380">
    <property type="term" value="C:nuclear RNA-directed RNA polymerase complex"/>
    <property type="evidence" value="ECO:0007669"/>
    <property type="project" value="TreeGrafter"/>
</dbReference>
<evidence type="ECO:0000256" key="7">
    <source>
        <dbReference type="ARBA" id="ARBA00048744"/>
    </source>
</evidence>
<evidence type="ECO:0000256" key="3">
    <source>
        <dbReference type="ARBA" id="ARBA00022679"/>
    </source>
</evidence>
<dbReference type="OrthoDB" id="6513042at2759"/>
<evidence type="ECO:0000256" key="8">
    <source>
        <dbReference type="ARBA" id="ARBA00093763"/>
    </source>
</evidence>
<keyword evidence="5 9" id="KW-0694">RNA-binding</keyword>
<dbReference type="GO" id="GO:0030422">
    <property type="term" value="P:siRNA processing"/>
    <property type="evidence" value="ECO:0007669"/>
    <property type="project" value="TreeGrafter"/>
</dbReference>
<dbReference type="EMBL" id="JAMYWD010000012">
    <property type="protein sequence ID" value="KAJ4951634.1"/>
    <property type="molecule type" value="Genomic_DNA"/>
</dbReference>
<evidence type="ECO:0000259" key="14">
    <source>
        <dbReference type="Pfam" id="PF26253"/>
    </source>
</evidence>
<name>A0A9Q0JSW4_9MAGN</name>
<dbReference type="EC" id="2.7.7.48" evidence="9"/>
<comment type="caution">
    <text evidence="15">The sequence shown here is derived from an EMBL/GenBank/DDBJ whole genome shotgun (WGS) entry which is preliminary data.</text>
</comment>
<gene>
    <name evidence="15" type="ORF">NE237_028466</name>
</gene>
<accession>A0A9Q0JSW4</accession>
<dbReference type="InterPro" id="IPR057596">
    <property type="entry name" value="RDRP_core"/>
</dbReference>